<evidence type="ECO:0000256" key="6">
    <source>
        <dbReference type="SAM" id="Phobius"/>
    </source>
</evidence>
<dbReference type="InterPro" id="IPR010343">
    <property type="entry name" value="ArAE_1"/>
</dbReference>
<evidence type="ECO:0000256" key="3">
    <source>
        <dbReference type="ARBA" id="ARBA00022692"/>
    </source>
</evidence>
<evidence type="ECO:0008006" key="9">
    <source>
        <dbReference type="Google" id="ProtNLM"/>
    </source>
</evidence>
<keyword evidence="2" id="KW-1003">Cell membrane</keyword>
<feature type="transmembrane region" description="Helical" evidence="6">
    <location>
        <begin position="92"/>
        <end position="112"/>
    </location>
</feature>
<evidence type="ECO:0000256" key="2">
    <source>
        <dbReference type="ARBA" id="ARBA00022475"/>
    </source>
</evidence>
<evidence type="ECO:0000256" key="5">
    <source>
        <dbReference type="ARBA" id="ARBA00023136"/>
    </source>
</evidence>
<dbReference type="STRING" id="85558.T45_01716"/>
<comment type="caution">
    <text evidence="7">The sequence shown here is derived from an EMBL/GenBank/DDBJ whole genome shotgun (WGS) entry which is preliminary data.</text>
</comment>
<dbReference type="PATRIC" id="fig|698760.3.peg.5595"/>
<dbReference type="Proteomes" id="UP000010931">
    <property type="component" value="Unassembled WGS sequence"/>
</dbReference>
<organism evidence="7 8">
    <name type="scientific">Streptomyces turgidiscabies (strain Car8)</name>
    <dbReference type="NCBI Taxonomy" id="698760"/>
    <lineage>
        <taxon>Bacteria</taxon>
        <taxon>Bacillati</taxon>
        <taxon>Actinomycetota</taxon>
        <taxon>Actinomycetes</taxon>
        <taxon>Kitasatosporales</taxon>
        <taxon>Streptomycetaceae</taxon>
        <taxon>Streptomyces</taxon>
    </lineage>
</organism>
<evidence type="ECO:0000313" key="8">
    <source>
        <dbReference type="Proteomes" id="UP000010931"/>
    </source>
</evidence>
<sequence length="346" mass="36775">MQSLKAAGAALLAWAVAGWWWNAPMALLAPWTALFLVERTVYRSLLSGLQQFAVVVAGTLLAAGAGALTHDTMAAMALALPLTVLLGNYARFGAQGLYAPTAALFVLGYGSYTGSDILHRLLETLLGAVIGICVNAFVLPPVHSRDVRDLRGRLPEECAALLHTAAGGLQGRYDREEARDWYGRAVRLTDVVTDLRAARRWSEEGHRLNPAYRMRRSASTPPPAGWDLTWDRIAEDIRATMRTLTEAEVLPDGVPGILATLLRAAGDVLGLQDSDGADDGRRLAEAAATGSAAHRRLTHVLADGHSATTPELGGLTADTQRLLADLDPLVAPQRGPVSGAAREATA</sequence>
<keyword evidence="3 6" id="KW-0812">Transmembrane</keyword>
<dbReference type="Pfam" id="PF06081">
    <property type="entry name" value="ArAE_1"/>
    <property type="match status" value="1"/>
</dbReference>
<feature type="transmembrane region" description="Helical" evidence="6">
    <location>
        <begin position="124"/>
        <end position="143"/>
    </location>
</feature>
<name>L7F3N6_STRT8</name>
<keyword evidence="4 6" id="KW-1133">Transmembrane helix</keyword>
<protein>
    <recommendedName>
        <fullName evidence="9">FUSC family protein</fullName>
    </recommendedName>
</protein>
<dbReference type="EMBL" id="AEJB01000364">
    <property type="protein sequence ID" value="ELP65591.1"/>
    <property type="molecule type" value="Genomic_DNA"/>
</dbReference>
<accession>L7F3N6</accession>
<dbReference type="AlphaFoldDB" id="L7F3N6"/>
<reference evidence="7 8" key="1">
    <citation type="journal article" date="2011" name="Plasmid">
        <title>Streptomyces turgidiscabies Car8 contains a modular pathogenicity island that shares virulence genes with other actinobacterial plant pathogens.</title>
        <authorList>
            <person name="Huguet-Tapia J.C."/>
            <person name="Badger J.H."/>
            <person name="Loria R."/>
            <person name="Pettis G.S."/>
        </authorList>
    </citation>
    <scope>NUCLEOTIDE SEQUENCE [LARGE SCALE GENOMIC DNA]</scope>
    <source>
        <strain evidence="7 8">Car8</strain>
    </source>
</reference>
<gene>
    <name evidence="7" type="ORF">STRTUCAR8_07189</name>
</gene>
<proteinExistence type="predicted"/>
<dbReference type="GeneID" id="97402629"/>
<dbReference type="RefSeq" id="WP_006379338.1">
    <property type="nucleotide sequence ID" value="NZ_AEJB01000364.1"/>
</dbReference>
<keyword evidence="8" id="KW-1185">Reference proteome</keyword>
<evidence type="ECO:0000313" key="7">
    <source>
        <dbReference type="EMBL" id="ELP65591.1"/>
    </source>
</evidence>
<keyword evidence="5 6" id="KW-0472">Membrane</keyword>
<evidence type="ECO:0000256" key="1">
    <source>
        <dbReference type="ARBA" id="ARBA00004651"/>
    </source>
</evidence>
<evidence type="ECO:0000256" key="4">
    <source>
        <dbReference type="ARBA" id="ARBA00022989"/>
    </source>
</evidence>
<feature type="transmembrane region" description="Helical" evidence="6">
    <location>
        <begin position="52"/>
        <end position="80"/>
    </location>
</feature>
<comment type="subcellular location">
    <subcellularLocation>
        <location evidence="1">Cell membrane</location>
        <topology evidence="1">Multi-pass membrane protein</topology>
    </subcellularLocation>
</comment>
<dbReference type="GO" id="GO:0005886">
    <property type="term" value="C:plasma membrane"/>
    <property type="evidence" value="ECO:0007669"/>
    <property type="project" value="UniProtKB-SubCell"/>
</dbReference>